<dbReference type="PANTHER" id="PTHR22941">
    <property type="entry name" value="SERPENTINE RECEPTOR"/>
    <property type="match status" value="1"/>
</dbReference>
<evidence type="ECO:0000313" key="3">
    <source>
        <dbReference type="Proteomes" id="UP001328107"/>
    </source>
</evidence>
<evidence type="ECO:0008006" key="4">
    <source>
        <dbReference type="Google" id="ProtNLM"/>
    </source>
</evidence>
<dbReference type="EMBL" id="BTRK01000002">
    <property type="protein sequence ID" value="GMR34498.1"/>
    <property type="molecule type" value="Genomic_DNA"/>
</dbReference>
<proteinExistence type="predicted"/>
<reference evidence="3" key="1">
    <citation type="submission" date="2022-10" db="EMBL/GenBank/DDBJ databases">
        <title>Genome assembly of Pristionchus species.</title>
        <authorList>
            <person name="Yoshida K."/>
            <person name="Sommer R.J."/>
        </authorList>
    </citation>
    <scope>NUCLEOTIDE SEQUENCE [LARGE SCALE GENOMIC DNA]</scope>
    <source>
        <strain evidence="3">RS5460</strain>
    </source>
</reference>
<feature type="non-terminal residue" evidence="2">
    <location>
        <position position="129"/>
    </location>
</feature>
<sequence>WGFGMFIAVFVMIYGVQRELKYGMKHASRITQRFQKRAVTALVLQVFYPLGIVPSIFYLIPLIVFATIVAYTKSMDPVEAASNKIASTISSLAVATVSFHTFGHSMTVLVCSPTYRRTITDLICVCFGK</sequence>
<protein>
    <recommendedName>
        <fullName evidence="4">G protein-coupled receptor</fullName>
    </recommendedName>
</protein>
<comment type="caution">
    <text evidence="2">The sequence shown here is derived from an EMBL/GenBank/DDBJ whole genome shotgun (WGS) entry which is preliminary data.</text>
</comment>
<evidence type="ECO:0000313" key="2">
    <source>
        <dbReference type="EMBL" id="GMR34498.1"/>
    </source>
</evidence>
<keyword evidence="3" id="KW-1185">Reference proteome</keyword>
<dbReference type="PANTHER" id="PTHR22941:SF26">
    <property type="entry name" value="SERPENTINE RECEPTOR, CLASS H"/>
    <property type="match status" value="1"/>
</dbReference>
<keyword evidence="1" id="KW-0472">Membrane</keyword>
<gene>
    <name evidence="2" type="ORF">PMAYCL1PPCAC_04693</name>
</gene>
<evidence type="ECO:0000256" key="1">
    <source>
        <dbReference type="SAM" id="Phobius"/>
    </source>
</evidence>
<name>A0AAN4Z9M8_9BILA</name>
<dbReference type="InterPro" id="IPR019422">
    <property type="entry name" value="7TM_GPCR_serpentine_rcpt_Srh"/>
</dbReference>
<keyword evidence="1" id="KW-0812">Transmembrane</keyword>
<feature type="transmembrane region" description="Helical" evidence="1">
    <location>
        <begin position="46"/>
        <end position="71"/>
    </location>
</feature>
<dbReference type="Pfam" id="PF10318">
    <property type="entry name" value="7TM_GPCR_Srh"/>
    <property type="match status" value="1"/>
</dbReference>
<keyword evidence="1" id="KW-1133">Transmembrane helix</keyword>
<dbReference type="AlphaFoldDB" id="A0AAN4Z9M8"/>
<dbReference type="InterPro" id="IPR053220">
    <property type="entry name" value="Nematode_rcpt-like_serp_H"/>
</dbReference>
<accession>A0AAN4Z9M8</accession>
<organism evidence="2 3">
    <name type="scientific">Pristionchus mayeri</name>
    <dbReference type="NCBI Taxonomy" id="1317129"/>
    <lineage>
        <taxon>Eukaryota</taxon>
        <taxon>Metazoa</taxon>
        <taxon>Ecdysozoa</taxon>
        <taxon>Nematoda</taxon>
        <taxon>Chromadorea</taxon>
        <taxon>Rhabditida</taxon>
        <taxon>Rhabditina</taxon>
        <taxon>Diplogasteromorpha</taxon>
        <taxon>Diplogasteroidea</taxon>
        <taxon>Neodiplogasteridae</taxon>
        <taxon>Pristionchus</taxon>
    </lineage>
</organism>
<feature type="non-terminal residue" evidence="2">
    <location>
        <position position="1"/>
    </location>
</feature>
<dbReference type="Proteomes" id="UP001328107">
    <property type="component" value="Unassembled WGS sequence"/>
</dbReference>